<accession>A0A1N7QID4</accession>
<dbReference type="AlphaFoldDB" id="A0A1N7QID4"/>
<keyword evidence="2" id="KW-1185">Reference proteome</keyword>
<sequence length="73" mass="7928">MATFIDPESGLELNAVPKKRISLDPKAQAVARRLRSEGHKIQDIAAMLGTNQGRVQAALGRTGRKGKDQLSLF</sequence>
<dbReference type="Proteomes" id="UP000186141">
    <property type="component" value="Unassembled WGS sequence"/>
</dbReference>
<evidence type="ECO:0008006" key="3">
    <source>
        <dbReference type="Google" id="ProtNLM"/>
    </source>
</evidence>
<name>A0A1N7QID4_9RHOB</name>
<evidence type="ECO:0000313" key="2">
    <source>
        <dbReference type="Proteomes" id="UP000186141"/>
    </source>
</evidence>
<reference evidence="1 2" key="1">
    <citation type="submission" date="2017-01" db="EMBL/GenBank/DDBJ databases">
        <authorList>
            <person name="Mah S.A."/>
            <person name="Swanson W.J."/>
            <person name="Moy G.W."/>
            <person name="Vacquier V.D."/>
        </authorList>
    </citation>
    <scope>NUCLEOTIDE SEQUENCE [LARGE SCALE GENOMIC DNA]</scope>
    <source>
        <strain evidence="1 2">DSM 26375</strain>
    </source>
</reference>
<dbReference type="OrthoDB" id="7779138at2"/>
<dbReference type="EMBL" id="FTOT01000012">
    <property type="protein sequence ID" value="SIT22650.1"/>
    <property type="molecule type" value="Genomic_DNA"/>
</dbReference>
<proteinExistence type="predicted"/>
<gene>
    <name evidence="1" type="ORF">SAMN05421774_11235</name>
</gene>
<protein>
    <recommendedName>
        <fullName evidence="3">Helix-turn-helix domain-containing protein</fullName>
    </recommendedName>
</protein>
<organism evidence="1 2">
    <name type="scientific">Gemmobacter megaterium</name>
    <dbReference type="NCBI Taxonomy" id="1086013"/>
    <lineage>
        <taxon>Bacteria</taxon>
        <taxon>Pseudomonadati</taxon>
        <taxon>Pseudomonadota</taxon>
        <taxon>Alphaproteobacteria</taxon>
        <taxon>Rhodobacterales</taxon>
        <taxon>Paracoccaceae</taxon>
        <taxon>Gemmobacter</taxon>
    </lineage>
</organism>
<dbReference type="RefSeq" id="WP_076534015.1">
    <property type="nucleotide sequence ID" value="NZ_BMEH01000012.1"/>
</dbReference>
<evidence type="ECO:0000313" key="1">
    <source>
        <dbReference type="EMBL" id="SIT22650.1"/>
    </source>
</evidence>